<evidence type="ECO:0000313" key="2">
    <source>
        <dbReference type="EMBL" id="VCX40890.1"/>
    </source>
</evidence>
<dbReference type="EMBL" id="CYRY02045470">
    <property type="protein sequence ID" value="VCX40890.1"/>
    <property type="molecule type" value="Genomic_DNA"/>
</dbReference>
<gene>
    <name evidence="2" type="ORF">BN2614_LOCUS2</name>
</gene>
<feature type="non-terminal residue" evidence="2">
    <location>
        <position position="1"/>
    </location>
</feature>
<organism evidence="2 3">
    <name type="scientific">Gulo gulo</name>
    <name type="common">Wolverine</name>
    <name type="synonym">Gluton</name>
    <dbReference type="NCBI Taxonomy" id="48420"/>
    <lineage>
        <taxon>Eukaryota</taxon>
        <taxon>Metazoa</taxon>
        <taxon>Chordata</taxon>
        <taxon>Craniata</taxon>
        <taxon>Vertebrata</taxon>
        <taxon>Euteleostomi</taxon>
        <taxon>Mammalia</taxon>
        <taxon>Eutheria</taxon>
        <taxon>Laurasiatheria</taxon>
        <taxon>Carnivora</taxon>
        <taxon>Caniformia</taxon>
        <taxon>Musteloidea</taxon>
        <taxon>Mustelidae</taxon>
        <taxon>Guloninae</taxon>
        <taxon>Gulo</taxon>
    </lineage>
</organism>
<proteinExistence type="predicted"/>
<evidence type="ECO:0000256" key="1">
    <source>
        <dbReference type="SAM" id="MobiDB-lite"/>
    </source>
</evidence>
<name>A0A9X9MAP2_GULGU</name>
<sequence length="62" mass="6459">LTAWALRAVEAAAQLPESESLGSRKKTELGEDSLGGEGLEASPVHKLLGQGSWTGCPGERLL</sequence>
<feature type="non-terminal residue" evidence="2">
    <location>
        <position position="62"/>
    </location>
</feature>
<keyword evidence="3" id="KW-1185">Reference proteome</keyword>
<comment type="caution">
    <text evidence="2">The sequence shown here is derived from an EMBL/GenBank/DDBJ whole genome shotgun (WGS) entry which is preliminary data.</text>
</comment>
<accession>A0A9X9MAP2</accession>
<dbReference type="AlphaFoldDB" id="A0A9X9MAP2"/>
<evidence type="ECO:0000313" key="3">
    <source>
        <dbReference type="Proteomes" id="UP000269945"/>
    </source>
</evidence>
<protein>
    <submittedName>
        <fullName evidence="2">Uncharacterized protein</fullName>
    </submittedName>
</protein>
<feature type="region of interest" description="Disordered" evidence="1">
    <location>
        <begin position="16"/>
        <end position="50"/>
    </location>
</feature>
<reference evidence="2 3" key="1">
    <citation type="submission" date="2018-10" db="EMBL/GenBank/DDBJ databases">
        <authorList>
            <person name="Ekblom R."/>
            <person name="Jareborg N."/>
        </authorList>
    </citation>
    <scope>NUCLEOTIDE SEQUENCE [LARGE SCALE GENOMIC DNA]</scope>
    <source>
        <tissue evidence="2">Muscle</tissue>
    </source>
</reference>
<dbReference type="Proteomes" id="UP000269945">
    <property type="component" value="Unassembled WGS sequence"/>
</dbReference>